<dbReference type="InterPro" id="IPR019775">
    <property type="entry name" value="WD40_repeat_CS"/>
</dbReference>
<dbReference type="CDD" id="cd08044">
    <property type="entry name" value="TAF5_NTD2"/>
    <property type="match status" value="1"/>
</dbReference>
<dbReference type="InterPro" id="IPR015943">
    <property type="entry name" value="WD40/YVTN_repeat-like_dom_sf"/>
</dbReference>
<dbReference type="Gene3D" id="1.25.40.500">
    <property type="entry name" value="TFIID subunit TAF5, NTD2 domain"/>
    <property type="match status" value="1"/>
</dbReference>
<feature type="repeat" description="WD" evidence="8">
    <location>
        <begin position="464"/>
        <end position="505"/>
    </location>
</feature>
<dbReference type="Gene3D" id="2.130.10.10">
    <property type="entry name" value="YVTN repeat-like/Quinoprotein amine dehydrogenase"/>
    <property type="match status" value="2"/>
</dbReference>
<dbReference type="SUPFAM" id="SSF160897">
    <property type="entry name" value="Taf5 N-terminal domain-like"/>
    <property type="match status" value="1"/>
</dbReference>
<dbReference type="OrthoDB" id="10266330at2759"/>
<feature type="repeat" description="WD" evidence="8">
    <location>
        <begin position="422"/>
        <end position="463"/>
    </location>
</feature>
<feature type="region of interest" description="Disordered" evidence="9">
    <location>
        <begin position="208"/>
        <end position="236"/>
    </location>
</feature>
<accession>A0A6J0BU89</accession>
<sequence>MKRSKIDIINATVESYLKRRHYHQESDIFRKSERGDCQTSAAEMTLSTTVECSTSRENSIVFSAITNDAGVADQAYHKLKIWIQTINNENLKIELQGVLYPIFCHLYLEMLHGGNRQTAIQFLKMYQNDFVSDTERDFLEELSSVFSIQDIELRPLVNAFRTRKYKVDMSDDAHFCLQKFLAKQGHVILMQVINTHVTIIRKIPEVHPDEDRSCERGPNRESVINGHVEQPSGTGVDREMRELQEAIRLIRSNVHQPLRVYAINNANENASCGSITPNIDRLAAGFSTSEIRLWGISDTVLTRPRLKAAPLNFASNNPSTSRSLWTDDHMDEAGAIVMRGHTDVVHDLKFIPEADVLLSVSSDKDMRAWRLSDYSCAAIYNGHNYPVWCMDTSVFNLYIATGSHDRTAKLWSLDRTFPLRIFAGHFLDVNCIRFHPNARYLATGSADKTIRLWSKDDGSLVRVYVGARSTIYSLAFSPDGKYLAAAGDDKSVSIWDLATNTQLIELKGHQDTVMNLDWSSDGQYIASASIDGVVRLWSTQRHINTSNGDNTNSQSGQDNSQVYPTNCSSILSLQYYHKNDSLVCIGTS</sequence>
<dbReference type="PROSITE" id="PS50082">
    <property type="entry name" value="WD_REPEATS_2"/>
    <property type="match status" value="5"/>
</dbReference>
<feature type="compositionally biased region" description="Basic and acidic residues" evidence="9">
    <location>
        <begin position="208"/>
        <end position="219"/>
    </location>
</feature>
<keyword evidence="4" id="KW-0677">Repeat</keyword>
<keyword evidence="7" id="KW-0539">Nucleus</keyword>
<comment type="subcellular location">
    <subcellularLocation>
        <location evidence="1">Nucleus</location>
    </subcellularLocation>
</comment>
<keyword evidence="6" id="KW-0804">Transcription</keyword>
<dbReference type="InterPro" id="IPR037264">
    <property type="entry name" value="TFIID_NTD2_sf"/>
</dbReference>
<dbReference type="Proteomes" id="UP000829291">
    <property type="component" value="Chromosome 4"/>
</dbReference>
<keyword evidence="3 8" id="KW-0853">WD repeat</keyword>
<dbReference type="PANTHER" id="PTHR19879">
    <property type="entry name" value="TRANSCRIPTION INITIATION FACTOR TFIID"/>
    <property type="match status" value="1"/>
</dbReference>
<dbReference type="InterPro" id="IPR036322">
    <property type="entry name" value="WD40_repeat_dom_sf"/>
</dbReference>
<evidence type="ECO:0000256" key="6">
    <source>
        <dbReference type="ARBA" id="ARBA00023163"/>
    </source>
</evidence>
<dbReference type="PROSITE" id="PS00678">
    <property type="entry name" value="WD_REPEATS_1"/>
    <property type="match status" value="1"/>
</dbReference>
<reference evidence="12" key="1">
    <citation type="submission" date="2025-08" db="UniProtKB">
        <authorList>
            <consortium name="RefSeq"/>
        </authorList>
    </citation>
    <scope>IDENTIFICATION</scope>
    <source>
        <tissue evidence="12">Thorax and Abdomen</tissue>
    </source>
</reference>
<dbReference type="RefSeq" id="XP_015518025.1">
    <property type="nucleotide sequence ID" value="XM_015662539.2"/>
</dbReference>
<dbReference type="FunCoup" id="A0A6J0BU89">
    <property type="interactions" value="327"/>
</dbReference>
<dbReference type="InterPro" id="IPR020472">
    <property type="entry name" value="WD40_PAC1"/>
</dbReference>
<dbReference type="AlphaFoldDB" id="A0A6J0BU89"/>
<dbReference type="InParanoid" id="A0A6J0BU89"/>
<evidence type="ECO:0000313" key="11">
    <source>
        <dbReference type="Proteomes" id="UP000829291"/>
    </source>
</evidence>
<name>A0A6J0BU89_NEOLC</name>
<gene>
    <name evidence="12" type="primary">LOC107222982</name>
</gene>
<feature type="domain" description="TFIID subunit TAF5 NTD2" evidence="10">
    <location>
        <begin position="72"/>
        <end position="197"/>
    </location>
</feature>
<evidence type="ECO:0000313" key="12">
    <source>
        <dbReference type="RefSeq" id="XP_015518025.1"/>
    </source>
</evidence>
<keyword evidence="11" id="KW-1185">Reference proteome</keyword>
<organism evidence="12">
    <name type="scientific">Neodiprion lecontei</name>
    <name type="common">Redheaded pine sawfly</name>
    <dbReference type="NCBI Taxonomy" id="441921"/>
    <lineage>
        <taxon>Eukaryota</taxon>
        <taxon>Metazoa</taxon>
        <taxon>Ecdysozoa</taxon>
        <taxon>Arthropoda</taxon>
        <taxon>Hexapoda</taxon>
        <taxon>Insecta</taxon>
        <taxon>Pterygota</taxon>
        <taxon>Neoptera</taxon>
        <taxon>Endopterygota</taxon>
        <taxon>Hymenoptera</taxon>
        <taxon>Tenthredinoidea</taxon>
        <taxon>Diprionidae</taxon>
        <taxon>Diprioninae</taxon>
        <taxon>Neodiprion</taxon>
    </lineage>
</organism>
<dbReference type="CDD" id="cd00200">
    <property type="entry name" value="WD40"/>
    <property type="match status" value="1"/>
</dbReference>
<dbReference type="PANTHER" id="PTHR19879:SF5">
    <property type="entry name" value="WD REPEAT-CONTAINING PROTEIN 55 HOMOLOG"/>
    <property type="match status" value="1"/>
</dbReference>
<dbReference type="Pfam" id="PF00400">
    <property type="entry name" value="WD40"/>
    <property type="match status" value="5"/>
</dbReference>
<feature type="repeat" description="WD" evidence="8">
    <location>
        <begin position="380"/>
        <end position="414"/>
    </location>
</feature>
<dbReference type="Pfam" id="PF04494">
    <property type="entry name" value="TFIID_NTD2"/>
    <property type="match status" value="1"/>
</dbReference>
<evidence type="ECO:0000256" key="5">
    <source>
        <dbReference type="ARBA" id="ARBA00023015"/>
    </source>
</evidence>
<dbReference type="InterPro" id="IPR001680">
    <property type="entry name" value="WD40_rpt"/>
</dbReference>
<evidence type="ECO:0000256" key="3">
    <source>
        <dbReference type="ARBA" id="ARBA00022574"/>
    </source>
</evidence>
<dbReference type="KEGG" id="nlo:107222982"/>
<dbReference type="GeneID" id="107222982"/>
<dbReference type="PROSITE" id="PS50294">
    <property type="entry name" value="WD_REPEATS_REGION"/>
    <property type="match status" value="5"/>
</dbReference>
<keyword evidence="5" id="KW-0805">Transcription regulation</keyword>
<protein>
    <submittedName>
        <fullName evidence="12">TAF5-like RNA polymerase II p300/CBP-associated factor-associated factor 65 kDa subunit 5L</fullName>
    </submittedName>
</protein>
<dbReference type="SMART" id="SM00320">
    <property type="entry name" value="WD40"/>
    <property type="match status" value="6"/>
</dbReference>
<evidence type="ECO:0000259" key="10">
    <source>
        <dbReference type="Pfam" id="PF04494"/>
    </source>
</evidence>
<dbReference type="GO" id="GO:0005634">
    <property type="term" value="C:nucleus"/>
    <property type="evidence" value="ECO:0007669"/>
    <property type="project" value="UniProtKB-SubCell"/>
</dbReference>
<dbReference type="SUPFAM" id="SSF50978">
    <property type="entry name" value="WD40 repeat-like"/>
    <property type="match status" value="1"/>
</dbReference>
<comment type="similarity">
    <text evidence="2">Belongs to the WD repeat TAF5 family.</text>
</comment>
<evidence type="ECO:0000256" key="7">
    <source>
        <dbReference type="ARBA" id="ARBA00023242"/>
    </source>
</evidence>
<evidence type="ECO:0000256" key="9">
    <source>
        <dbReference type="SAM" id="MobiDB-lite"/>
    </source>
</evidence>
<feature type="repeat" description="WD" evidence="8">
    <location>
        <begin position="338"/>
        <end position="379"/>
    </location>
</feature>
<evidence type="ECO:0000256" key="4">
    <source>
        <dbReference type="ARBA" id="ARBA00022737"/>
    </source>
</evidence>
<dbReference type="InterPro" id="IPR007582">
    <property type="entry name" value="TFIID_NTD2"/>
</dbReference>
<feature type="repeat" description="WD" evidence="8">
    <location>
        <begin position="506"/>
        <end position="538"/>
    </location>
</feature>
<evidence type="ECO:0000256" key="2">
    <source>
        <dbReference type="ARBA" id="ARBA00009435"/>
    </source>
</evidence>
<evidence type="ECO:0000256" key="1">
    <source>
        <dbReference type="ARBA" id="ARBA00004123"/>
    </source>
</evidence>
<dbReference type="CTD" id="42750"/>
<dbReference type="PRINTS" id="PR00320">
    <property type="entry name" value="GPROTEINBRPT"/>
</dbReference>
<proteinExistence type="inferred from homology"/>
<evidence type="ECO:0000256" key="8">
    <source>
        <dbReference type="PROSITE-ProRule" id="PRU00221"/>
    </source>
</evidence>